<evidence type="ECO:0000259" key="1">
    <source>
        <dbReference type="SMART" id="SM00850"/>
    </source>
</evidence>
<dbReference type="OrthoDB" id="1646880at2"/>
<dbReference type="Gene3D" id="2.40.50.1020">
    <property type="entry name" value="LytTr DNA-binding domain"/>
    <property type="match status" value="1"/>
</dbReference>
<evidence type="ECO:0000313" key="3">
    <source>
        <dbReference type="Proteomes" id="UP000290545"/>
    </source>
</evidence>
<protein>
    <submittedName>
        <fullName evidence="2">LytTR family transcriptional regulator</fullName>
    </submittedName>
</protein>
<dbReference type="AlphaFoldDB" id="A0A4Q1D1S7"/>
<dbReference type="RefSeq" id="WP_129005141.1">
    <property type="nucleotide sequence ID" value="NZ_SDHZ01000003.1"/>
</dbReference>
<comment type="caution">
    <text evidence="2">The sequence shown here is derived from an EMBL/GenBank/DDBJ whole genome shotgun (WGS) entry which is preliminary data.</text>
</comment>
<dbReference type="EMBL" id="SDHZ01000003">
    <property type="protein sequence ID" value="RXK81744.1"/>
    <property type="molecule type" value="Genomic_DNA"/>
</dbReference>
<sequence length="114" mass="12922">MPLNHLFIFHQDGYLNIEISRISHIEGGDVYSTVHLDNCKHLVKMPLYLIAESLKANGFYRIHTSYIVPLQRIVSINSDVTDIKGVGNLPVSKKYFRLLLSEVRTIHTSKGSQG</sequence>
<proteinExistence type="predicted"/>
<name>A0A4Q1D1S7_9BACT</name>
<dbReference type="GO" id="GO:0003677">
    <property type="term" value="F:DNA binding"/>
    <property type="evidence" value="ECO:0007669"/>
    <property type="project" value="InterPro"/>
</dbReference>
<organism evidence="2 3">
    <name type="scientific">Filimonas effusa</name>
    <dbReference type="NCBI Taxonomy" id="2508721"/>
    <lineage>
        <taxon>Bacteria</taxon>
        <taxon>Pseudomonadati</taxon>
        <taxon>Bacteroidota</taxon>
        <taxon>Chitinophagia</taxon>
        <taxon>Chitinophagales</taxon>
        <taxon>Chitinophagaceae</taxon>
        <taxon>Filimonas</taxon>
    </lineage>
</organism>
<reference evidence="2 3" key="1">
    <citation type="submission" date="2019-01" db="EMBL/GenBank/DDBJ databases">
        <title>Filimonas sp. strain TTM-71.</title>
        <authorList>
            <person name="Chen W.-M."/>
        </authorList>
    </citation>
    <scope>NUCLEOTIDE SEQUENCE [LARGE SCALE GENOMIC DNA]</scope>
    <source>
        <strain evidence="2 3">TTM-71</strain>
    </source>
</reference>
<dbReference type="SMART" id="SM00850">
    <property type="entry name" value="LytTR"/>
    <property type="match status" value="1"/>
</dbReference>
<accession>A0A4Q1D1S7</accession>
<dbReference type="Pfam" id="PF04397">
    <property type="entry name" value="LytTR"/>
    <property type="match status" value="1"/>
</dbReference>
<keyword evidence="3" id="KW-1185">Reference proteome</keyword>
<dbReference type="InterPro" id="IPR007492">
    <property type="entry name" value="LytTR_DNA-bd_dom"/>
</dbReference>
<feature type="domain" description="HTH LytTR-type" evidence="1">
    <location>
        <begin position="12"/>
        <end position="104"/>
    </location>
</feature>
<evidence type="ECO:0000313" key="2">
    <source>
        <dbReference type="EMBL" id="RXK81744.1"/>
    </source>
</evidence>
<gene>
    <name evidence="2" type="ORF">ESB13_18295</name>
</gene>
<dbReference type="Proteomes" id="UP000290545">
    <property type="component" value="Unassembled WGS sequence"/>
</dbReference>